<reference evidence="1" key="1">
    <citation type="journal article" date="2013" name="Environ. Microbiol.">
        <title>Microbiota from the distal guts of lean and obese adolescents exhibit partial functional redundancy besides clear differences in community structure.</title>
        <authorList>
            <person name="Ferrer M."/>
            <person name="Ruiz A."/>
            <person name="Lanza F."/>
            <person name="Haange S.B."/>
            <person name="Oberbach A."/>
            <person name="Till H."/>
            <person name="Bargiela R."/>
            <person name="Campoy C."/>
            <person name="Segura M.T."/>
            <person name="Richter M."/>
            <person name="von Bergen M."/>
            <person name="Seifert J."/>
            <person name="Suarez A."/>
        </authorList>
    </citation>
    <scope>NUCLEOTIDE SEQUENCE</scope>
</reference>
<organism evidence="1">
    <name type="scientific">human gut metagenome</name>
    <dbReference type="NCBI Taxonomy" id="408170"/>
    <lineage>
        <taxon>unclassified sequences</taxon>
        <taxon>metagenomes</taxon>
        <taxon>organismal metagenomes</taxon>
    </lineage>
</organism>
<proteinExistence type="predicted"/>
<name>K1T981_9ZZZZ</name>
<protein>
    <submittedName>
        <fullName evidence="1">Uncharacterized protein</fullName>
    </submittedName>
</protein>
<gene>
    <name evidence="1" type="ORF">LEA_09969</name>
</gene>
<dbReference type="Gene3D" id="3.40.630.10">
    <property type="entry name" value="Zn peptidases"/>
    <property type="match status" value="1"/>
</dbReference>
<dbReference type="AlphaFoldDB" id="K1T981"/>
<accession>K1T981</accession>
<feature type="non-terminal residue" evidence="1">
    <location>
        <position position="49"/>
    </location>
</feature>
<dbReference type="EMBL" id="AJWY01006695">
    <property type="protein sequence ID" value="EKC66123.1"/>
    <property type="molecule type" value="Genomic_DNA"/>
</dbReference>
<sequence>MLNNLKELCRLNGASGDEGAVRAFIIDKIKDNADYSVDSMGNIIAFKKG</sequence>
<comment type="caution">
    <text evidence="1">The sequence shown here is derived from an EMBL/GenBank/DDBJ whole genome shotgun (WGS) entry which is preliminary data.</text>
</comment>
<dbReference type="SUPFAM" id="SSF53187">
    <property type="entry name" value="Zn-dependent exopeptidases"/>
    <property type="match status" value="1"/>
</dbReference>
<evidence type="ECO:0000313" key="1">
    <source>
        <dbReference type="EMBL" id="EKC66123.1"/>
    </source>
</evidence>